<comment type="similarity">
    <text evidence="1">Belongs to the NmrA-type oxidoreductase family.</text>
</comment>
<dbReference type="EMBL" id="KN832875">
    <property type="protein sequence ID" value="KIN02339.1"/>
    <property type="molecule type" value="Genomic_DNA"/>
</dbReference>
<organism evidence="4 5">
    <name type="scientific">Oidiodendron maius (strain Zn)</name>
    <dbReference type="NCBI Taxonomy" id="913774"/>
    <lineage>
        <taxon>Eukaryota</taxon>
        <taxon>Fungi</taxon>
        <taxon>Dikarya</taxon>
        <taxon>Ascomycota</taxon>
        <taxon>Pezizomycotina</taxon>
        <taxon>Leotiomycetes</taxon>
        <taxon>Leotiomycetes incertae sedis</taxon>
        <taxon>Myxotrichaceae</taxon>
        <taxon>Oidiodendron</taxon>
    </lineage>
</organism>
<evidence type="ECO:0000313" key="4">
    <source>
        <dbReference type="EMBL" id="KIN02339.1"/>
    </source>
</evidence>
<reference evidence="5" key="2">
    <citation type="submission" date="2015-01" db="EMBL/GenBank/DDBJ databases">
        <title>Evolutionary Origins and Diversification of the Mycorrhizal Mutualists.</title>
        <authorList>
            <consortium name="DOE Joint Genome Institute"/>
            <consortium name="Mycorrhizal Genomics Consortium"/>
            <person name="Kohler A."/>
            <person name="Kuo A."/>
            <person name="Nagy L.G."/>
            <person name="Floudas D."/>
            <person name="Copeland A."/>
            <person name="Barry K.W."/>
            <person name="Cichocki N."/>
            <person name="Veneault-Fourrey C."/>
            <person name="LaButti K."/>
            <person name="Lindquist E.A."/>
            <person name="Lipzen A."/>
            <person name="Lundell T."/>
            <person name="Morin E."/>
            <person name="Murat C."/>
            <person name="Riley R."/>
            <person name="Ohm R."/>
            <person name="Sun H."/>
            <person name="Tunlid A."/>
            <person name="Henrissat B."/>
            <person name="Grigoriev I.V."/>
            <person name="Hibbett D.S."/>
            <person name="Martin F."/>
        </authorList>
    </citation>
    <scope>NUCLEOTIDE SEQUENCE [LARGE SCALE GENOMIC DNA]</scope>
    <source>
        <strain evidence="5">Zn</strain>
    </source>
</reference>
<dbReference type="STRING" id="913774.A0A0C3CTK1"/>
<proteinExistence type="inferred from homology"/>
<evidence type="ECO:0000259" key="3">
    <source>
        <dbReference type="Pfam" id="PF05368"/>
    </source>
</evidence>
<keyword evidence="5" id="KW-1185">Reference proteome</keyword>
<gene>
    <name evidence="4" type="ORF">OIDMADRAFT_18930</name>
</gene>
<evidence type="ECO:0000313" key="5">
    <source>
        <dbReference type="Proteomes" id="UP000054321"/>
    </source>
</evidence>
<dbReference type="Gene3D" id="3.40.50.720">
    <property type="entry name" value="NAD(P)-binding Rossmann-like Domain"/>
    <property type="match status" value="1"/>
</dbReference>
<dbReference type="InParanoid" id="A0A0C3CTK1"/>
<dbReference type="GO" id="GO:0005634">
    <property type="term" value="C:nucleus"/>
    <property type="evidence" value="ECO:0007669"/>
    <property type="project" value="TreeGrafter"/>
</dbReference>
<dbReference type="Gene3D" id="3.90.25.10">
    <property type="entry name" value="UDP-galactose 4-epimerase, domain 1"/>
    <property type="match status" value="1"/>
</dbReference>
<evidence type="ECO:0000256" key="2">
    <source>
        <dbReference type="ARBA" id="ARBA00022857"/>
    </source>
</evidence>
<dbReference type="AlphaFoldDB" id="A0A0C3CTK1"/>
<dbReference type="Pfam" id="PF05368">
    <property type="entry name" value="NmrA"/>
    <property type="match status" value="1"/>
</dbReference>
<dbReference type="OrthoDB" id="3358371at2759"/>
<dbReference type="SUPFAM" id="SSF51735">
    <property type="entry name" value="NAD(P)-binding Rossmann-fold domains"/>
    <property type="match status" value="1"/>
</dbReference>
<dbReference type="InterPro" id="IPR051164">
    <property type="entry name" value="NmrA-like_oxidored"/>
</dbReference>
<feature type="domain" description="NmrA-like" evidence="3">
    <location>
        <begin position="2"/>
        <end position="244"/>
    </location>
</feature>
<keyword evidence="2" id="KW-0521">NADP</keyword>
<evidence type="ECO:0000256" key="1">
    <source>
        <dbReference type="ARBA" id="ARBA00006328"/>
    </source>
</evidence>
<dbReference type="HOGENOM" id="CLU_007383_8_1_1"/>
<reference evidence="4 5" key="1">
    <citation type="submission" date="2014-04" db="EMBL/GenBank/DDBJ databases">
        <authorList>
            <consortium name="DOE Joint Genome Institute"/>
            <person name="Kuo A."/>
            <person name="Martino E."/>
            <person name="Perotto S."/>
            <person name="Kohler A."/>
            <person name="Nagy L.G."/>
            <person name="Floudas D."/>
            <person name="Copeland A."/>
            <person name="Barry K.W."/>
            <person name="Cichocki N."/>
            <person name="Veneault-Fourrey C."/>
            <person name="LaButti K."/>
            <person name="Lindquist E.A."/>
            <person name="Lipzen A."/>
            <person name="Lundell T."/>
            <person name="Morin E."/>
            <person name="Murat C."/>
            <person name="Sun H."/>
            <person name="Tunlid A."/>
            <person name="Henrissat B."/>
            <person name="Grigoriev I.V."/>
            <person name="Hibbett D.S."/>
            <person name="Martin F."/>
            <person name="Nordberg H.P."/>
            <person name="Cantor M.N."/>
            <person name="Hua S.X."/>
        </authorList>
    </citation>
    <scope>NUCLEOTIDE SEQUENCE [LARGE SCALE GENOMIC DNA]</scope>
    <source>
        <strain evidence="4 5">Zn</strain>
    </source>
</reference>
<accession>A0A0C3CTK1</accession>
<sequence length="253" mass="27873">MTDPSSLSSALKGAHTVFFLTVPVTGADAKNEEFAQGKGVVDAAVAEGIQYMIFSTLPHVTRISGGKYTKVAAFDAKAEIEDYIRTLPIKSAFFSPASFMQNFQRIMAPYPSDNGAFVLARLVSPATQLPLIDTVGDTGKYVGAILADPDKYEGKVFCSASAVYTMTEIVDIMSKVYGKTVRYEQIPEEAFRQQLRFTGLYADGLIEMMLYQQDFGYYGPKTKELVAWAAENARGKVYTLEEYLKKNPLVALQ</sequence>
<dbReference type="InterPro" id="IPR036291">
    <property type="entry name" value="NAD(P)-bd_dom_sf"/>
</dbReference>
<dbReference type="Proteomes" id="UP000054321">
    <property type="component" value="Unassembled WGS sequence"/>
</dbReference>
<name>A0A0C3CTK1_OIDMZ</name>
<dbReference type="PANTHER" id="PTHR42748:SF11">
    <property type="entry name" value="NMRA-LIKE DOMAIN-CONTAINING PROTEIN"/>
    <property type="match status" value="1"/>
</dbReference>
<dbReference type="InterPro" id="IPR008030">
    <property type="entry name" value="NmrA-like"/>
</dbReference>
<dbReference type="PANTHER" id="PTHR42748">
    <property type="entry name" value="NITROGEN METABOLITE REPRESSION PROTEIN NMRA FAMILY MEMBER"/>
    <property type="match status" value="1"/>
</dbReference>
<protein>
    <recommendedName>
        <fullName evidence="3">NmrA-like domain-containing protein</fullName>
    </recommendedName>
</protein>